<sequence>MKLLLSAFAALLLTPITAAPRRPQHWRTSRGCRVLGKVRASKAHPRSKPMPRQLAGRWSATSAS</sequence>
<evidence type="ECO:0000256" key="2">
    <source>
        <dbReference type="SAM" id="SignalP"/>
    </source>
</evidence>
<dbReference type="AlphaFoldDB" id="A0A0B8ZRY9"/>
<accession>A0A0B8ZRY9</accession>
<name>A0A0B8ZRY9_9SPHN</name>
<feature type="chain" id="PRO_5002140975" evidence="2">
    <location>
        <begin position="19"/>
        <end position="64"/>
    </location>
</feature>
<keyword evidence="2" id="KW-0732">Signal</keyword>
<feature type="signal peptide" evidence="2">
    <location>
        <begin position="1"/>
        <end position="18"/>
    </location>
</feature>
<dbReference type="Proteomes" id="UP000031338">
    <property type="component" value="Unassembled WGS sequence"/>
</dbReference>
<keyword evidence="4" id="KW-1185">Reference proteome</keyword>
<evidence type="ECO:0000256" key="1">
    <source>
        <dbReference type="SAM" id="MobiDB-lite"/>
    </source>
</evidence>
<organism evidence="3 4">
    <name type="scientific">Novosphingobium subterraneum</name>
    <dbReference type="NCBI Taxonomy" id="48936"/>
    <lineage>
        <taxon>Bacteria</taxon>
        <taxon>Pseudomonadati</taxon>
        <taxon>Pseudomonadota</taxon>
        <taxon>Alphaproteobacteria</taxon>
        <taxon>Sphingomonadales</taxon>
        <taxon>Sphingomonadaceae</taxon>
        <taxon>Novosphingobium</taxon>
    </lineage>
</organism>
<evidence type="ECO:0000313" key="4">
    <source>
        <dbReference type="Proteomes" id="UP000031338"/>
    </source>
</evidence>
<dbReference type="EMBL" id="JRVC01000002">
    <property type="protein sequence ID" value="KHS49235.1"/>
    <property type="molecule type" value="Genomic_DNA"/>
</dbReference>
<dbReference type="STRING" id="48936.NJ75_00672"/>
<reference evidence="3 4" key="1">
    <citation type="submission" date="2014-10" db="EMBL/GenBank/DDBJ databases">
        <title>Draft genome sequence of Novosphingobium subterraneum DSM 12447.</title>
        <authorList>
            <person name="Gan H.M."/>
            <person name="Gan H.Y."/>
            <person name="Savka M.A."/>
        </authorList>
    </citation>
    <scope>NUCLEOTIDE SEQUENCE [LARGE SCALE GENOMIC DNA]</scope>
    <source>
        <strain evidence="3 4">DSM 12447</strain>
    </source>
</reference>
<protein>
    <submittedName>
        <fullName evidence="3">Uncharacterized protein</fullName>
    </submittedName>
</protein>
<evidence type="ECO:0000313" key="3">
    <source>
        <dbReference type="EMBL" id="KHS49235.1"/>
    </source>
</evidence>
<comment type="caution">
    <text evidence="3">The sequence shown here is derived from an EMBL/GenBank/DDBJ whole genome shotgun (WGS) entry which is preliminary data.</text>
</comment>
<proteinExistence type="predicted"/>
<gene>
    <name evidence="3" type="ORF">NJ75_00672</name>
</gene>
<feature type="region of interest" description="Disordered" evidence="1">
    <location>
        <begin position="38"/>
        <end position="64"/>
    </location>
</feature>
<feature type="compositionally biased region" description="Basic residues" evidence="1">
    <location>
        <begin position="39"/>
        <end position="49"/>
    </location>
</feature>